<organism evidence="2 3">
    <name type="scientific">Mycena sanguinolenta</name>
    <dbReference type="NCBI Taxonomy" id="230812"/>
    <lineage>
        <taxon>Eukaryota</taxon>
        <taxon>Fungi</taxon>
        <taxon>Dikarya</taxon>
        <taxon>Basidiomycota</taxon>
        <taxon>Agaricomycotina</taxon>
        <taxon>Agaricomycetes</taxon>
        <taxon>Agaricomycetidae</taxon>
        <taxon>Agaricales</taxon>
        <taxon>Marasmiineae</taxon>
        <taxon>Mycenaceae</taxon>
        <taxon>Mycena</taxon>
    </lineage>
</organism>
<feature type="region of interest" description="Disordered" evidence="1">
    <location>
        <begin position="1"/>
        <end position="21"/>
    </location>
</feature>
<protein>
    <submittedName>
        <fullName evidence="2">Uncharacterized protein</fullName>
    </submittedName>
</protein>
<evidence type="ECO:0000256" key="1">
    <source>
        <dbReference type="SAM" id="MobiDB-lite"/>
    </source>
</evidence>
<proteinExistence type="predicted"/>
<feature type="region of interest" description="Disordered" evidence="1">
    <location>
        <begin position="53"/>
        <end position="72"/>
    </location>
</feature>
<dbReference type="EMBL" id="JACAZH010000024">
    <property type="protein sequence ID" value="KAF7342799.1"/>
    <property type="molecule type" value="Genomic_DNA"/>
</dbReference>
<accession>A0A8H6XLW3</accession>
<dbReference type="Proteomes" id="UP000623467">
    <property type="component" value="Unassembled WGS sequence"/>
</dbReference>
<evidence type="ECO:0000313" key="3">
    <source>
        <dbReference type="Proteomes" id="UP000623467"/>
    </source>
</evidence>
<sequence>MFLRGSATKPSIIESPPPAPPSPEVLLNWRETIEVEVSTAHQVVLRPLQARRPVHRPQSDHTHPHYAHNKRHAARVARSSEVVYMCEPGTMDGLMKESEEVVRRRRGLRVMVEKLDEADEIVMGV</sequence>
<reference evidence="2" key="1">
    <citation type="submission" date="2020-05" db="EMBL/GenBank/DDBJ databases">
        <title>Mycena genomes resolve the evolution of fungal bioluminescence.</title>
        <authorList>
            <person name="Tsai I.J."/>
        </authorList>
    </citation>
    <scope>NUCLEOTIDE SEQUENCE</scope>
    <source>
        <strain evidence="2">160909Yilan</strain>
    </source>
</reference>
<keyword evidence="3" id="KW-1185">Reference proteome</keyword>
<name>A0A8H6XLW3_9AGAR</name>
<evidence type="ECO:0000313" key="2">
    <source>
        <dbReference type="EMBL" id="KAF7342799.1"/>
    </source>
</evidence>
<gene>
    <name evidence="2" type="ORF">MSAN_01995600</name>
</gene>
<dbReference type="AlphaFoldDB" id="A0A8H6XLW3"/>
<comment type="caution">
    <text evidence="2">The sequence shown here is derived from an EMBL/GenBank/DDBJ whole genome shotgun (WGS) entry which is preliminary data.</text>
</comment>